<evidence type="ECO:0000256" key="1">
    <source>
        <dbReference type="ARBA" id="ARBA00022691"/>
    </source>
</evidence>
<dbReference type="PROSITE" id="PS51918">
    <property type="entry name" value="RADICAL_SAM"/>
    <property type="match status" value="1"/>
</dbReference>
<feature type="domain" description="Radical SAM core" evidence="5">
    <location>
        <begin position="51"/>
        <end position="267"/>
    </location>
</feature>
<sequence>MNRYMDDTDFNALNNHLVDVNGNEYSAKDYLVKFDEGMNKQIDRKMFPRSYEFPTGVQFELTYKCNHRCIHCYNQSGGNHEEKEMTLEQWKKLSHRLGELGIFQCVISGGEPTLLKESLFEIMDILDNYSVKFIFISNGLILNKEYVKKLSKYKYTWFQISIDGSRPELHNYVRGLDSWNQAINAANLIKRAGLPLVISHAVVKKNYDYLEEMIDMSYLLGARRIITGPFSYSGRALINGKELELSTDEKENVYEIVAKKSKEYKGRMEVIASAEEVIGLRIKQKDVNGVILIRPNGDVKIDCVAPFKIGNVLEEDIYSIWNRIGRNVWEHPRVVEYINSIHSSDDLRCVYPRINVDPDELLVNI</sequence>
<keyword evidence="7" id="KW-1185">Reference proteome</keyword>
<dbReference type="SUPFAM" id="SSF102114">
    <property type="entry name" value="Radical SAM enzymes"/>
    <property type="match status" value="1"/>
</dbReference>
<dbReference type="GO" id="GO:0051536">
    <property type="term" value="F:iron-sulfur cluster binding"/>
    <property type="evidence" value="ECO:0007669"/>
    <property type="project" value="UniProtKB-KW"/>
</dbReference>
<protein>
    <submittedName>
        <fullName evidence="6">Radical SAM superfamily enzyme, MoaA/NifB/PqqE/SkfB family</fullName>
    </submittedName>
</protein>
<dbReference type="InterPro" id="IPR050377">
    <property type="entry name" value="Radical_SAM_PqqE_MftC-like"/>
</dbReference>
<dbReference type="AlphaFoldDB" id="A0A1I2JU51"/>
<dbReference type="CDD" id="cd01335">
    <property type="entry name" value="Radical_SAM"/>
    <property type="match status" value="1"/>
</dbReference>
<dbReference type="SFLD" id="SFLDS00029">
    <property type="entry name" value="Radical_SAM"/>
    <property type="match status" value="1"/>
</dbReference>
<evidence type="ECO:0000313" key="7">
    <source>
        <dbReference type="Proteomes" id="UP000182135"/>
    </source>
</evidence>
<evidence type="ECO:0000259" key="5">
    <source>
        <dbReference type="PROSITE" id="PS51918"/>
    </source>
</evidence>
<dbReference type="STRING" id="1529.SAMN04487885_10346"/>
<proteinExistence type="predicted"/>
<dbReference type="InterPro" id="IPR006638">
    <property type="entry name" value="Elp3/MiaA/NifB-like_rSAM"/>
</dbReference>
<gene>
    <name evidence="6" type="ORF">SAMN04487885_10346</name>
</gene>
<keyword evidence="3" id="KW-0408">Iron</keyword>
<dbReference type="eggNOG" id="COG0535">
    <property type="taxonomic scope" value="Bacteria"/>
</dbReference>
<name>A0A1I2JU51_9CLOT</name>
<organism evidence="6 7">
    <name type="scientific">Clostridium cadaveris</name>
    <dbReference type="NCBI Taxonomy" id="1529"/>
    <lineage>
        <taxon>Bacteria</taxon>
        <taxon>Bacillati</taxon>
        <taxon>Bacillota</taxon>
        <taxon>Clostridia</taxon>
        <taxon>Eubacteriales</taxon>
        <taxon>Clostridiaceae</taxon>
        <taxon>Clostridium</taxon>
    </lineage>
</organism>
<dbReference type="PANTHER" id="PTHR11228">
    <property type="entry name" value="RADICAL SAM DOMAIN PROTEIN"/>
    <property type="match status" value="1"/>
</dbReference>
<dbReference type="SFLD" id="SFLDG01386">
    <property type="entry name" value="main_SPASM_domain-containing"/>
    <property type="match status" value="1"/>
</dbReference>
<keyword evidence="2" id="KW-0479">Metal-binding</keyword>
<dbReference type="GO" id="GO:0046872">
    <property type="term" value="F:metal ion binding"/>
    <property type="evidence" value="ECO:0007669"/>
    <property type="project" value="UniProtKB-KW"/>
</dbReference>
<dbReference type="Gene3D" id="3.20.20.70">
    <property type="entry name" value="Aldolase class I"/>
    <property type="match status" value="1"/>
</dbReference>
<reference evidence="6 7" key="1">
    <citation type="submission" date="2016-10" db="EMBL/GenBank/DDBJ databases">
        <authorList>
            <person name="de Groot N.N."/>
        </authorList>
    </citation>
    <scope>NUCLEOTIDE SEQUENCE [LARGE SCALE GENOMIC DNA]</scope>
    <source>
        <strain evidence="6 7">NLAE-zl-G419</strain>
    </source>
</reference>
<dbReference type="InterPro" id="IPR007197">
    <property type="entry name" value="rSAM"/>
</dbReference>
<dbReference type="GO" id="GO:0003824">
    <property type="term" value="F:catalytic activity"/>
    <property type="evidence" value="ECO:0007669"/>
    <property type="project" value="InterPro"/>
</dbReference>
<dbReference type="Pfam" id="PF04055">
    <property type="entry name" value="Radical_SAM"/>
    <property type="match status" value="1"/>
</dbReference>
<dbReference type="PANTHER" id="PTHR11228:SF7">
    <property type="entry name" value="PQQA PEPTIDE CYCLASE"/>
    <property type="match status" value="1"/>
</dbReference>
<accession>A0A1I2JU51</accession>
<evidence type="ECO:0000256" key="3">
    <source>
        <dbReference type="ARBA" id="ARBA00023004"/>
    </source>
</evidence>
<dbReference type="InterPro" id="IPR013785">
    <property type="entry name" value="Aldolase_TIM"/>
</dbReference>
<dbReference type="OrthoDB" id="7021155at2"/>
<dbReference type="Proteomes" id="UP000182135">
    <property type="component" value="Unassembled WGS sequence"/>
</dbReference>
<dbReference type="InterPro" id="IPR058240">
    <property type="entry name" value="rSAM_sf"/>
</dbReference>
<evidence type="ECO:0000256" key="4">
    <source>
        <dbReference type="ARBA" id="ARBA00023014"/>
    </source>
</evidence>
<dbReference type="SFLD" id="SFLDG01067">
    <property type="entry name" value="SPASM/twitch_domain_containing"/>
    <property type="match status" value="1"/>
</dbReference>
<keyword evidence="4" id="KW-0411">Iron-sulfur</keyword>
<evidence type="ECO:0000313" key="6">
    <source>
        <dbReference type="EMBL" id="SFF57440.1"/>
    </source>
</evidence>
<dbReference type="RefSeq" id="WP_051196226.1">
    <property type="nucleotide sequence ID" value="NZ_FOOE01000003.1"/>
</dbReference>
<keyword evidence="1" id="KW-0949">S-adenosyl-L-methionine</keyword>
<dbReference type="SMART" id="SM00729">
    <property type="entry name" value="Elp3"/>
    <property type="match status" value="1"/>
</dbReference>
<evidence type="ECO:0000256" key="2">
    <source>
        <dbReference type="ARBA" id="ARBA00022723"/>
    </source>
</evidence>
<dbReference type="EMBL" id="FOOE01000003">
    <property type="protein sequence ID" value="SFF57440.1"/>
    <property type="molecule type" value="Genomic_DNA"/>
</dbReference>